<accession>A0ABU3ZHM9</accession>
<dbReference type="SUPFAM" id="SSF46689">
    <property type="entry name" value="Homeodomain-like"/>
    <property type="match status" value="1"/>
</dbReference>
<dbReference type="EMBL" id="JAWJZI010000004">
    <property type="protein sequence ID" value="MDV5169638.1"/>
    <property type="molecule type" value="Genomic_DNA"/>
</dbReference>
<keyword evidence="6" id="KW-1185">Reference proteome</keyword>
<feature type="domain" description="HTH araC/xylS-type" evidence="4">
    <location>
        <begin position="216"/>
        <end position="313"/>
    </location>
</feature>
<dbReference type="InterPro" id="IPR018060">
    <property type="entry name" value="HTH_AraC"/>
</dbReference>
<keyword evidence="1" id="KW-0805">Transcription regulation</keyword>
<evidence type="ECO:0000256" key="1">
    <source>
        <dbReference type="ARBA" id="ARBA00023015"/>
    </source>
</evidence>
<dbReference type="SMART" id="SM00342">
    <property type="entry name" value="HTH_ARAC"/>
    <property type="match status" value="1"/>
</dbReference>
<proteinExistence type="predicted"/>
<dbReference type="PANTHER" id="PTHR47894:SF4">
    <property type="entry name" value="HTH-TYPE TRANSCRIPTIONAL REGULATOR GADX"/>
    <property type="match status" value="1"/>
</dbReference>
<sequence length="314" mass="36648">MKLNITQSDYINKVIKACRELVENSNVNIEKYLELEKPLLQHNTLYAETSYRFIEAVSHLLDDKYLGFLLGEKLFENDLSNKSLHDNLLVSLINVFSKQTMVAYYATFHLDIIKDRMIIGLKREKSIRHSSQYMDEVILGYIVSLIKYYVVDAYSPDKLIIQSHKDIFIPERHQLSSNVMSGRYEVSINIPVIWVNDMPMKRKEEELENKVETTIESILRLCSFNVTNVDWNINQLSKECHLSVRTLQRLLANHKTSFRKIMLQEKLSYAKNKLNEKISPREIATQLGFSDVTAFGRFFKKESGVTVTQYCDDK</sequence>
<comment type="caution">
    <text evidence="5">The sequence shown here is derived from an EMBL/GenBank/DDBJ whole genome shotgun (WGS) entry which is preliminary data.</text>
</comment>
<evidence type="ECO:0000259" key="4">
    <source>
        <dbReference type="PROSITE" id="PS01124"/>
    </source>
</evidence>
<organism evidence="5 6">
    <name type="scientific">Photobacterium rosenbergii</name>
    <dbReference type="NCBI Taxonomy" id="294936"/>
    <lineage>
        <taxon>Bacteria</taxon>
        <taxon>Pseudomonadati</taxon>
        <taxon>Pseudomonadota</taxon>
        <taxon>Gammaproteobacteria</taxon>
        <taxon>Vibrionales</taxon>
        <taxon>Vibrionaceae</taxon>
        <taxon>Photobacterium</taxon>
    </lineage>
</organism>
<dbReference type="Proteomes" id="UP001186452">
    <property type="component" value="Unassembled WGS sequence"/>
</dbReference>
<dbReference type="PROSITE" id="PS01124">
    <property type="entry name" value="HTH_ARAC_FAMILY_2"/>
    <property type="match status" value="1"/>
</dbReference>
<keyword evidence="2" id="KW-0238">DNA-binding</keyword>
<dbReference type="RefSeq" id="WP_317522398.1">
    <property type="nucleotide sequence ID" value="NZ_JAWJZI010000004.1"/>
</dbReference>
<gene>
    <name evidence="5" type="ORF">R2X38_11595</name>
</gene>
<evidence type="ECO:0000256" key="2">
    <source>
        <dbReference type="ARBA" id="ARBA00023125"/>
    </source>
</evidence>
<keyword evidence="3" id="KW-0804">Transcription</keyword>
<dbReference type="Pfam" id="PF12833">
    <property type="entry name" value="HTH_18"/>
    <property type="match status" value="1"/>
</dbReference>
<dbReference type="PANTHER" id="PTHR47894">
    <property type="entry name" value="HTH-TYPE TRANSCRIPTIONAL REGULATOR GADX"/>
    <property type="match status" value="1"/>
</dbReference>
<evidence type="ECO:0000313" key="5">
    <source>
        <dbReference type="EMBL" id="MDV5169638.1"/>
    </source>
</evidence>
<dbReference type="Gene3D" id="1.10.10.60">
    <property type="entry name" value="Homeodomain-like"/>
    <property type="match status" value="1"/>
</dbReference>
<protein>
    <submittedName>
        <fullName evidence="5">Helix-turn-helix transcriptional regulator</fullName>
    </submittedName>
</protein>
<evidence type="ECO:0000256" key="3">
    <source>
        <dbReference type="ARBA" id="ARBA00023163"/>
    </source>
</evidence>
<reference evidence="5 6" key="1">
    <citation type="submission" date="2023-10" db="EMBL/GenBank/DDBJ databases">
        <title>Marine bacteria isolated from horseshoe crab.</title>
        <authorList>
            <person name="Cheng T.H."/>
        </authorList>
    </citation>
    <scope>NUCLEOTIDE SEQUENCE [LARGE SCALE GENOMIC DNA]</scope>
    <source>
        <strain evidence="5 6">HSC6</strain>
    </source>
</reference>
<name>A0ABU3ZHM9_9GAMM</name>
<evidence type="ECO:0000313" key="6">
    <source>
        <dbReference type="Proteomes" id="UP001186452"/>
    </source>
</evidence>
<dbReference type="InterPro" id="IPR009057">
    <property type="entry name" value="Homeodomain-like_sf"/>
</dbReference>